<evidence type="ECO:0000313" key="2">
    <source>
        <dbReference type="Proteomes" id="UP000314294"/>
    </source>
</evidence>
<dbReference type="Proteomes" id="UP000314294">
    <property type="component" value="Unassembled WGS sequence"/>
</dbReference>
<accession>A0A4Z2HRT7</accession>
<reference evidence="1 2" key="1">
    <citation type="submission" date="2019-03" db="EMBL/GenBank/DDBJ databases">
        <title>First draft genome of Liparis tanakae, snailfish: a comprehensive survey of snailfish specific genes.</title>
        <authorList>
            <person name="Kim W."/>
            <person name="Song I."/>
            <person name="Jeong J.-H."/>
            <person name="Kim D."/>
            <person name="Kim S."/>
            <person name="Ryu S."/>
            <person name="Song J.Y."/>
            <person name="Lee S.K."/>
        </authorList>
    </citation>
    <scope>NUCLEOTIDE SEQUENCE [LARGE SCALE GENOMIC DNA]</scope>
    <source>
        <tissue evidence="1">Muscle</tissue>
    </source>
</reference>
<dbReference type="AlphaFoldDB" id="A0A4Z2HRT7"/>
<protein>
    <submittedName>
        <fullName evidence="1">Uncharacterized protein</fullName>
    </submittedName>
</protein>
<evidence type="ECO:0000313" key="1">
    <source>
        <dbReference type="EMBL" id="TNN68559.1"/>
    </source>
</evidence>
<comment type="caution">
    <text evidence="1">The sequence shown here is derived from an EMBL/GenBank/DDBJ whole genome shotgun (WGS) entry which is preliminary data.</text>
</comment>
<keyword evidence="2" id="KW-1185">Reference proteome</keyword>
<organism evidence="1 2">
    <name type="scientific">Liparis tanakae</name>
    <name type="common">Tanaka's snailfish</name>
    <dbReference type="NCBI Taxonomy" id="230148"/>
    <lineage>
        <taxon>Eukaryota</taxon>
        <taxon>Metazoa</taxon>
        <taxon>Chordata</taxon>
        <taxon>Craniata</taxon>
        <taxon>Vertebrata</taxon>
        <taxon>Euteleostomi</taxon>
        <taxon>Actinopterygii</taxon>
        <taxon>Neopterygii</taxon>
        <taxon>Teleostei</taxon>
        <taxon>Neoteleostei</taxon>
        <taxon>Acanthomorphata</taxon>
        <taxon>Eupercaria</taxon>
        <taxon>Perciformes</taxon>
        <taxon>Cottioidei</taxon>
        <taxon>Cottales</taxon>
        <taxon>Liparidae</taxon>
        <taxon>Liparis</taxon>
    </lineage>
</organism>
<name>A0A4Z2HRT7_9TELE</name>
<sequence>MGGGEPLYTIRNLILMLPSLSPEEVVMHPSTAPSPASLHGSISFNSSFHQLITTTRKALQRTTCPLTCHMVVHPAVRKMAAANPAVLYLLAA</sequence>
<gene>
    <name evidence="1" type="ORF">EYF80_021205</name>
</gene>
<proteinExistence type="predicted"/>
<dbReference type="EMBL" id="SRLO01000188">
    <property type="protein sequence ID" value="TNN68559.1"/>
    <property type="molecule type" value="Genomic_DNA"/>
</dbReference>